<dbReference type="AlphaFoldDB" id="A0A1M3TJJ5"/>
<reference evidence="7" key="1">
    <citation type="journal article" date="2017" name="Genome Biol.">
        <title>Comparative genomics reveals high biological diversity and specific adaptations in the industrially and medically important fungal genus Aspergillus.</title>
        <authorList>
            <person name="de Vries R.P."/>
            <person name="Riley R."/>
            <person name="Wiebenga A."/>
            <person name="Aguilar-Osorio G."/>
            <person name="Amillis S."/>
            <person name="Uchima C.A."/>
            <person name="Anderluh G."/>
            <person name="Asadollahi M."/>
            <person name="Askin M."/>
            <person name="Barry K."/>
            <person name="Battaglia E."/>
            <person name="Bayram O."/>
            <person name="Benocci T."/>
            <person name="Braus-Stromeyer S.A."/>
            <person name="Caldana C."/>
            <person name="Canovas D."/>
            <person name="Cerqueira G.C."/>
            <person name="Chen F."/>
            <person name="Chen W."/>
            <person name="Choi C."/>
            <person name="Clum A."/>
            <person name="Dos Santos R.A."/>
            <person name="Damasio A.R."/>
            <person name="Diallinas G."/>
            <person name="Emri T."/>
            <person name="Fekete E."/>
            <person name="Flipphi M."/>
            <person name="Freyberg S."/>
            <person name="Gallo A."/>
            <person name="Gournas C."/>
            <person name="Habgood R."/>
            <person name="Hainaut M."/>
            <person name="Harispe M.L."/>
            <person name="Henrissat B."/>
            <person name="Hilden K.S."/>
            <person name="Hope R."/>
            <person name="Hossain A."/>
            <person name="Karabika E."/>
            <person name="Karaffa L."/>
            <person name="Karanyi Z."/>
            <person name="Krasevec N."/>
            <person name="Kuo A."/>
            <person name="Kusch H."/>
            <person name="LaButti K."/>
            <person name="Lagendijk E.L."/>
            <person name="Lapidus A."/>
            <person name="Levasseur A."/>
            <person name="Lindquist E."/>
            <person name="Lipzen A."/>
            <person name="Logrieco A.F."/>
            <person name="MacCabe A."/>
            <person name="Maekelae M.R."/>
            <person name="Malavazi I."/>
            <person name="Melin P."/>
            <person name="Meyer V."/>
            <person name="Mielnichuk N."/>
            <person name="Miskei M."/>
            <person name="Molnar A.P."/>
            <person name="Mule G."/>
            <person name="Ngan C.Y."/>
            <person name="Orejas M."/>
            <person name="Orosz E."/>
            <person name="Ouedraogo J.P."/>
            <person name="Overkamp K.M."/>
            <person name="Park H.-S."/>
            <person name="Perrone G."/>
            <person name="Piumi F."/>
            <person name="Punt P.J."/>
            <person name="Ram A.F."/>
            <person name="Ramon A."/>
            <person name="Rauscher S."/>
            <person name="Record E."/>
            <person name="Riano-Pachon D.M."/>
            <person name="Robert V."/>
            <person name="Roehrig J."/>
            <person name="Ruller R."/>
            <person name="Salamov A."/>
            <person name="Salih N.S."/>
            <person name="Samson R.A."/>
            <person name="Sandor E."/>
            <person name="Sanguinetti M."/>
            <person name="Schuetze T."/>
            <person name="Sepcic K."/>
            <person name="Shelest E."/>
            <person name="Sherlock G."/>
            <person name="Sophianopoulou V."/>
            <person name="Squina F.M."/>
            <person name="Sun H."/>
            <person name="Susca A."/>
            <person name="Todd R.B."/>
            <person name="Tsang A."/>
            <person name="Unkles S.E."/>
            <person name="van de Wiele N."/>
            <person name="van Rossen-Uffink D."/>
            <person name="Oliveira J.V."/>
            <person name="Vesth T.C."/>
            <person name="Visser J."/>
            <person name="Yu J.-H."/>
            <person name="Zhou M."/>
            <person name="Andersen M.R."/>
            <person name="Archer D.B."/>
            <person name="Baker S.E."/>
            <person name="Benoit I."/>
            <person name="Brakhage A.A."/>
            <person name="Braus G.H."/>
            <person name="Fischer R."/>
            <person name="Frisvad J.C."/>
            <person name="Goldman G.H."/>
            <person name="Houbraken J."/>
            <person name="Oakley B."/>
            <person name="Pocsi I."/>
            <person name="Scazzocchio C."/>
            <person name="Seiboth B."/>
            <person name="vanKuyk P.A."/>
            <person name="Wortman J."/>
            <person name="Dyer P.S."/>
            <person name="Grigoriev I.V."/>
        </authorList>
    </citation>
    <scope>NUCLEOTIDE SEQUENCE [LARGE SCALE GENOMIC DNA]</scope>
    <source>
        <strain evidence="7">CBS 106.47</strain>
    </source>
</reference>
<proteinExistence type="predicted"/>
<dbReference type="PANTHER" id="PTHR46720:SF3">
    <property type="entry name" value="FAD-BINDING DOMAIN-CONTAINING PROTEIN-RELATED"/>
    <property type="match status" value="1"/>
</dbReference>
<evidence type="ECO:0000259" key="5">
    <source>
        <dbReference type="Pfam" id="PF01494"/>
    </source>
</evidence>
<keyword evidence="1" id="KW-0285">Flavoprotein</keyword>
<evidence type="ECO:0000313" key="6">
    <source>
        <dbReference type="EMBL" id="OJZ86931.1"/>
    </source>
</evidence>
<dbReference type="VEuPathDB" id="FungiDB:ASPFODRAFT_46467"/>
<keyword evidence="2" id="KW-0274">FAD</keyword>
<keyword evidence="4" id="KW-0472">Membrane</keyword>
<dbReference type="PANTHER" id="PTHR46720">
    <property type="entry name" value="HYDROXYLASE, PUTATIVE (AFU_ORTHOLOGUE AFUA_3G01460)-RELATED"/>
    <property type="match status" value="1"/>
</dbReference>
<dbReference type="InterPro" id="IPR051104">
    <property type="entry name" value="FAD_monoxygenase"/>
</dbReference>
<evidence type="ECO:0000256" key="4">
    <source>
        <dbReference type="SAM" id="Phobius"/>
    </source>
</evidence>
<feature type="domain" description="FAD-binding" evidence="5">
    <location>
        <begin position="12"/>
        <end position="194"/>
    </location>
</feature>
<dbReference type="SUPFAM" id="SSF51905">
    <property type="entry name" value="FAD/NAD(P)-binding domain"/>
    <property type="match status" value="1"/>
</dbReference>
<dbReference type="SUPFAM" id="SSF54373">
    <property type="entry name" value="FAD-linked reductases, C-terminal domain"/>
    <property type="match status" value="1"/>
</dbReference>
<dbReference type="Gene3D" id="3.50.50.60">
    <property type="entry name" value="FAD/NAD(P)-binding domain"/>
    <property type="match status" value="1"/>
</dbReference>
<dbReference type="Pfam" id="PF01494">
    <property type="entry name" value="FAD_binding_3"/>
    <property type="match status" value="2"/>
</dbReference>
<evidence type="ECO:0000256" key="3">
    <source>
        <dbReference type="ARBA" id="ARBA00023002"/>
    </source>
</evidence>
<dbReference type="OrthoDB" id="417877at2759"/>
<dbReference type="GO" id="GO:0016491">
    <property type="term" value="F:oxidoreductase activity"/>
    <property type="evidence" value="ECO:0007669"/>
    <property type="project" value="UniProtKB-KW"/>
</dbReference>
<organism evidence="6 7">
    <name type="scientific">Aspergillus luchuensis (strain CBS 106.47)</name>
    <dbReference type="NCBI Taxonomy" id="1137211"/>
    <lineage>
        <taxon>Eukaryota</taxon>
        <taxon>Fungi</taxon>
        <taxon>Dikarya</taxon>
        <taxon>Ascomycota</taxon>
        <taxon>Pezizomycotina</taxon>
        <taxon>Eurotiomycetes</taxon>
        <taxon>Eurotiomycetidae</taxon>
        <taxon>Eurotiales</taxon>
        <taxon>Aspergillaceae</taxon>
        <taxon>Aspergillus</taxon>
        <taxon>Aspergillus subgen. Circumdati</taxon>
    </lineage>
</organism>
<name>A0A1M3TJJ5_ASPLC</name>
<feature type="domain" description="FAD-binding" evidence="5">
    <location>
        <begin position="313"/>
        <end position="384"/>
    </location>
</feature>
<gene>
    <name evidence="6" type="ORF">ASPFODRAFT_46467</name>
</gene>
<dbReference type="FunFam" id="3.50.50.60:FF:000153">
    <property type="entry name" value="Salicylate hydroxylase, putative"/>
    <property type="match status" value="1"/>
</dbReference>
<protein>
    <recommendedName>
        <fullName evidence="5">FAD-binding domain-containing protein</fullName>
    </recommendedName>
</protein>
<sequence length="441" mass="48671">MTVSDNDKPLRIAIIGGGIAGVTLLLALLKHTPRQNIVPHLYEATPEFSEIGAGIAFGSNSIRAMELIDAELAAAYNRHATFQPDTGALDKKLWSSYRMGMDGKGPPSNSLKAGEYLHEVHAPVARSSVHRARFLEAMTALLPPEGGYVSFGKRLVSIDEGTDGVTAHFADGTSVSVDAVLGCDGIKSRVRQILLEGEEAANAVFTGKYAYRGLIPMDEAVAALGEYTARNNHFHWGYGGHLLTFPIEHGKTMNVVAFRTKVNGTWEHGSQWVLPGNKKQMLQDFESWGPDVRAILSLMRNADIWAMFDHAPASTYHRDGRICLVGDAAHASTPHQGAGAGMAVEDVFVLSRLLGEVREKSHLERAFMAYDAVRRPRTQQLVRTSRDAGMLYECQKEGVWDDVDKIRENLNMRMRWIWELDVEQHLQDALDIFHTTTNGPV</sequence>
<keyword evidence="4" id="KW-0812">Transmembrane</keyword>
<evidence type="ECO:0000313" key="7">
    <source>
        <dbReference type="Proteomes" id="UP000184063"/>
    </source>
</evidence>
<dbReference type="InterPro" id="IPR036188">
    <property type="entry name" value="FAD/NAD-bd_sf"/>
</dbReference>
<evidence type="ECO:0000256" key="1">
    <source>
        <dbReference type="ARBA" id="ARBA00022630"/>
    </source>
</evidence>
<dbReference type="GO" id="GO:0044550">
    <property type="term" value="P:secondary metabolite biosynthetic process"/>
    <property type="evidence" value="ECO:0007669"/>
    <property type="project" value="UniProtKB-ARBA"/>
</dbReference>
<dbReference type="EMBL" id="KV878241">
    <property type="protein sequence ID" value="OJZ86931.1"/>
    <property type="molecule type" value="Genomic_DNA"/>
</dbReference>
<dbReference type="GO" id="GO:0071949">
    <property type="term" value="F:FAD binding"/>
    <property type="evidence" value="ECO:0007669"/>
    <property type="project" value="InterPro"/>
</dbReference>
<dbReference type="Proteomes" id="UP000184063">
    <property type="component" value="Unassembled WGS sequence"/>
</dbReference>
<evidence type="ECO:0000256" key="2">
    <source>
        <dbReference type="ARBA" id="ARBA00022827"/>
    </source>
</evidence>
<feature type="transmembrane region" description="Helical" evidence="4">
    <location>
        <begin position="12"/>
        <end position="29"/>
    </location>
</feature>
<dbReference type="PRINTS" id="PR00420">
    <property type="entry name" value="RNGMNOXGNASE"/>
</dbReference>
<keyword evidence="4" id="KW-1133">Transmembrane helix</keyword>
<accession>A0A1M3TJJ5</accession>
<keyword evidence="3" id="KW-0560">Oxidoreductase</keyword>
<dbReference type="InterPro" id="IPR002938">
    <property type="entry name" value="FAD-bd"/>
</dbReference>